<feature type="region of interest" description="Disordered" evidence="8">
    <location>
        <begin position="1"/>
        <end position="39"/>
    </location>
</feature>
<evidence type="ECO:0000256" key="1">
    <source>
        <dbReference type="ARBA" id="ARBA00004123"/>
    </source>
</evidence>
<dbReference type="GO" id="GO:0033557">
    <property type="term" value="C:Slx1-Slx4 complex"/>
    <property type="evidence" value="ECO:0007669"/>
    <property type="project" value="InterPro"/>
</dbReference>
<proteinExistence type="inferred from homology"/>
<dbReference type="PANTHER" id="PTHR21541">
    <property type="entry name" value="BTB POZ DOMAIN CONTAINING 12"/>
    <property type="match status" value="1"/>
</dbReference>
<feature type="compositionally biased region" description="Polar residues" evidence="8">
    <location>
        <begin position="498"/>
        <end position="517"/>
    </location>
</feature>
<gene>
    <name evidence="9" type="ORF">O3G_MSEX012044</name>
</gene>
<evidence type="ECO:0000256" key="8">
    <source>
        <dbReference type="SAM" id="MobiDB-lite"/>
    </source>
</evidence>
<evidence type="ECO:0000256" key="5">
    <source>
        <dbReference type="ARBA" id="ARBA00023204"/>
    </source>
</evidence>
<keyword evidence="6" id="KW-0539">Nucleus</keyword>
<feature type="compositionally biased region" description="Polar residues" evidence="8">
    <location>
        <begin position="842"/>
        <end position="851"/>
    </location>
</feature>
<feature type="compositionally biased region" description="Basic residues" evidence="8">
    <location>
        <begin position="24"/>
        <end position="36"/>
    </location>
</feature>
<organism evidence="9 10">
    <name type="scientific">Manduca sexta</name>
    <name type="common">Tobacco hawkmoth</name>
    <name type="synonym">Tobacco hornworm</name>
    <dbReference type="NCBI Taxonomy" id="7130"/>
    <lineage>
        <taxon>Eukaryota</taxon>
        <taxon>Metazoa</taxon>
        <taxon>Ecdysozoa</taxon>
        <taxon>Arthropoda</taxon>
        <taxon>Hexapoda</taxon>
        <taxon>Insecta</taxon>
        <taxon>Pterygota</taxon>
        <taxon>Neoptera</taxon>
        <taxon>Endopterygota</taxon>
        <taxon>Lepidoptera</taxon>
        <taxon>Glossata</taxon>
        <taxon>Ditrysia</taxon>
        <taxon>Bombycoidea</taxon>
        <taxon>Sphingidae</taxon>
        <taxon>Sphinginae</taxon>
        <taxon>Sphingini</taxon>
        <taxon>Manduca</taxon>
    </lineage>
</organism>
<dbReference type="PANTHER" id="PTHR21541:SF3">
    <property type="entry name" value="STRUCTURE-SPECIFIC ENDONUCLEASE SUBUNIT SLX4"/>
    <property type="match status" value="1"/>
</dbReference>
<evidence type="ECO:0000256" key="4">
    <source>
        <dbReference type="ARBA" id="ARBA00023172"/>
    </source>
</evidence>
<evidence type="ECO:0000256" key="7">
    <source>
        <dbReference type="ARBA" id="ARBA00029496"/>
    </source>
</evidence>
<dbReference type="Pfam" id="PF09494">
    <property type="entry name" value="Slx4"/>
    <property type="match status" value="1"/>
</dbReference>
<keyword evidence="10" id="KW-1185">Reference proteome</keyword>
<dbReference type="GO" id="GO:0006260">
    <property type="term" value="P:DNA replication"/>
    <property type="evidence" value="ECO:0007669"/>
    <property type="project" value="InterPro"/>
</dbReference>
<accession>A0A921ZMS2</accession>
<dbReference type="GO" id="GO:0000712">
    <property type="term" value="P:resolution of meiotic recombination intermediates"/>
    <property type="evidence" value="ECO:0007669"/>
    <property type="project" value="TreeGrafter"/>
</dbReference>
<protein>
    <recommendedName>
        <fullName evidence="7">Structure-specific endonuclease subunit SLX4</fullName>
    </recommendedName>
</protein>
<keyword evidence="4" id="KW-0233">DNA recombination</keyword>
<feature type="region of interest" description="Disordered" evidence="8">
    <location>
        <begin position="828"/>
        <end position="851"/>
    </location>
</feature>
<dbReference type="GO" id="GO:0006281">
    <property type="term" value="P:DNA repair"/>
    <property type="evidence" value="ECO:0007669"/>
    <property type="project" value="UniProtKB-KW"/>
</dbReference>
<reference evidence="9" key="1">
    <citation type="journal article" date="2016" name="Insect Biochem. Mol. Biol.">
        <title>Multifaceted biological insights from a draft genome sequence of the tobacco hornworm moth, Manduca sexta.</title>
        <authorList>
            <person name="Kanost M.R."/>
            <person name="Arrese E.L."/>
            <person name="Cao X."/>
            <person name="Chen Y.R."/>
            <person name="Chellapilla S."/>
            <person name="Goldsmith M.R."/>
            <person name="Grosse-Wilde E."/>
            <person name="Heckel D.G."/>
            <person name="Herndon N."/>
            <person name="Jiang H."/>
            <person name="Papanicolaou A."/>
            <person name="Qu J."/>
            <person name="Soulages J.L."/>
            <person name="Vogel H."/>
            <person name="Walters J."/>
            <person name="Waterhouse R.M."/>
            <person name="Ahn S.J."/>
            <person name="Almeida F.C."/>
            <person name="An C."/>
            <person name="Aqrawi P."/>
            <person name="Bretschneider A."/>
            <person name="Bryant W.B."/>
            <person name="Bucks S."/>
            <person name="Chao H."/>
            <person name="Chevignon G."/>
            <person name="Christen J.M."/>
            <person name="Clarke D.F."/>
            <person name="Dittmer N.T."/>
            <person name="Ferguson L.C.F."/>
            <person name="Garavelou S."/>
            <person name="Gordon K.H.J."/>
            <person name="Gunaratna R.T."/>
            <person name="Han Y."/>
            <person name="Hauser F."/>
            <person name="He Y."/>
            <person name="Heidel-Fischer H."/>
            <person name="Hirsh A."/>
            <person name="Hu Y."/>
            <person name="Jiang H."/>
            <person name="Kalra D."/>
            <person name="Klinner C."/>
            <person name="Konig C."/>
            <person name="Kovar C."/>
            <person name="Kroll A.R."/>
            <person name="Kuwar S.S."/>
            <person name="Lee S.L."/>
            <person name="Lehman R."/>
            <person name="Li K."/>
            <person name="Li Z."/>
            <person name="Liang H."/>
            <person name="Lovelace S."/>
            <person name="Lu Z."/>
            <person name="Mansfield J.H."/>
            <person name="McCulloch K.J."/>
            <person name="Mathew T."/>
            <person name="Morton B."/>
            <person name="Muzny D.M."/>
            <person name="Neunemann D."/>
            <person name="Ongeri F."/>
            <person name="Pauchet Y."/>
            <person name="Pu L.L."/>
            <person name="Pyrousis I."/>
            <person name="Rao X.J."/>
            <person name="Redding A."/>
            <person name="Roesel C."/>
            <person name="Sanchez-Gracia A."/>
            <person name="Schaack S."/>
            <person name="Shukla A."/>
            <person name="Tetreau G."/>
            <person name="Wang Y."/>
            <person name="Xiong G.H."/>
            <person name="Traut W."/>
            <person name="Walsh T.K."/>
            <person name="Worley K.C."/>
            <person name="Wu D."/>
            <person name="Wu W."/>
            <person name="Wu Y.Q."/>
            <person name="Zhang X."/>
            <person name="Zou Z."/>
            <person name="Zucker H."/>
            <person name="Briscoe A.D."/>
            <person name="Burmester T."/>
            <person name="Clem R.J."/>
            <person name="Feyereisen R."/>
            <person name="Grimmelikhuijzen C.J.P."/>
            <person name="Hamodrakas S.J."/>
            <person name="Hansson B.S."/>
            <person name="Huguet E."/>
            <person name="Jermiin L.S."/>
            <person name="Lan Q."/>
            <person name="Lehman H.K."/>
            <person name="Lorenzen M."/>
            <person name="Merzendorfer H."/>
            <person name="Michalopoulos I."/>
            <person name="Morton D.B."/>
            <person name="Muthukrishnan S."/>
            <person name="Oakeshott J.G."/>
            <person name="Palmer W."/>
            <person name="Park Y."/>
            <person name="Passarelli A.L."/>
            <person name="Rozas J."/>
            <person name="Schwartz L.M."/>
            <person name="Smith W."/>
            <person name="Southgate A."/>
            <person name="Vilcinskas A."/>
            <person name="Vogt R."/>
            <person name="Wang P."/>
            <person name="Werren J."/>
            <person name="Yu X.Q."/>
            <person name="Zhou J.J."/>
            <person name="Brown S.J."/>
            <person name="Scherer S.E."/>
            <person name="Richards S."/>
            <person name="Blissard G.W."/>
        </authorList>
    </citation>
    <scope>NUCLEOTIDE SEQUENCE</scope>
</reference>
<evidence type="ECO:0000256" key="6">
    <source>
        <dbReference type="ARBA" id="ARBA00023242"/>
    </source>
</evidence>
<evidence type="ECO:0000256" key="3">
    <source>
        <dbReference type="ARBA" id="ARBA00022763"/>
    </source>
</evidence>
<reference evidence="9" key="2">
    <citation type="submission" date="2020-12" db="EMBL/GenBank/DDBJ databases">
        <authorList>
            <person name="Kanost M."/>
        </authorList>
    </citation>
    <scope>NUCLEOTIDE SEQUENCE</scope>
</reference>
<comment type="similarity">
    <text evidence="2">Belongs to the SLX4 family.</text>
</comment>
<dbReference type="InterPro" id="IPR018574">
    <property type="entry name" value="Structure-sp_endonuc_su_Slx4"/>
</dbReference>
<comment type="caution">
    <text evidence="9">The sequence shown here is derived from an EMBL/GenBank/DDBJ whole genome shotgun (WGS) entry which is preliminary data.</text>
</comment>
<feature type="compositionally biased region" description="Low complexity" evidence="8">
    <location>
        <begin position="534"/>
        <end position="550"/>
    </location>
</feature>
<dbReference type="EMBL" id="JH668677">
    <property type="protein sequence ID" value="KAG6460525.1"/>
    <property type="molecule type" value="Genomic_DNA"/>
</dbReference>
<comment type="subcellular location">
    <subcellularLocation>
        <location evidence="1">Nucleus</location>
    </subcellularLocation>
</comment>
<sequence>MDDSLSDFKEVKRSHSGPKVAKTNTRKPRKLAKKPKGQKDIRTVLKAKKNDLINYTEKFDTVCKYAGIDVDTEELQLAIALSKSLQTETDDPKDISTQDRIKNIKTTLQEYGFKVPEAKITSKKRARHRKHYPLIEKNATEKEQIVANRYSQVLLPNIDELNNFDYLEGAGTPLFHKSTNISYKDIKNHEIFYTIELVEQSTSNGCIFRDWAKIPGRPASPEVSSSTKMNFSEIECSQEELDVVLSGLLTQSKKIISLKQTEKEHLQIHASKNLKSKVNNQLSSNNDIPSVIIEREESNEEIATENKNTNHEVIYRSCSPDIFDDEESVLEVIPTNTTVHEKASYIMDLTECVNNVPLKNKTFTNSNVTLSQKSNPELTRRISDDFMEITECVAHTSNAIHVSVNPKEVPEGEEVVTIEKNEGTLDLTQSSESGDDLPEVYFGSNKKFDDTMPLNVSDYAGIINKDFNPSKKDNCDVLYDLTQDDVIEIKEGRDASHTNKGSKSVENNSDNICSNDKPTQHTKGNENNKHFIKSPNSSNPSSITQSNTNSKINDEDLITENNRILKSLPTDNTKNQISENNVCTEINNDLPDDNVDLTQSSDETIAIEKNTNSQVKNNDTARNSNLDVFNITPNKCDDNGIQDYEIGAGEVSNNDMLEPNIDLTQSSNTSTPKMDGVYEKYSSFEHSLENSNDSDKTIILPLQDDSDKVIQIQDDHNSLGNKDNISVVYDEVSFLYNANEVYKGNNSRTSLTKGYEDENKRDHSDLGEGLVRRIDSNSNGSDKTVILPLEDKTEKTSSLYNLGKKDNVSIDYDEVSIIHDYYDVRDMSRSSNSSKAKDNKGDFSQSTQNSEFRLTDNELNYSLHKSKRENFDFGGLSILDNLPNVPSFRKSREQGGGNLNKDDLLLELKSNENNIREVTPEKNIDNLIENAKTPENEYIIKFDNVTPMPDYTRMSSPEIIDELDKYGLKPFKRKRAIQLLTHIYNQTHPIIESMDDLPSPAKRMKLVVTPPSIRKKLLPSPKKALEMLEIQDIYEVTNEVPELKETECAVEDWVFQKREKAKVHSCRVPLHIAFHNYVSCRRGLRESILRYEPVDIDVIHKQLVAYGHRYDPKELLKFMDKKCITVKTADNKNNKY</sequence>
<evidence type="ECO:0000313" key="10">
    <source>
        <dbReference type="Proteomes" id="UP000791440"/>
    </source>
</evidence>
<dbReference type="AlphaFoldDB" id="A0A921ZMS2"/>
<dbReference type="CDD" id="cd22999">
    <property type="entry name" value="SAP_SLX4"/>
    <property type="match status" value="1"/>
</dbReference>
<feature type="region of interest" description="Disordered" evidence="8">
    <location>
        <begin position="745"/>
        <end position="783"/>
    </location>
</feature>
<name>A0A921ZMS2_MANSE</name>
<feature type="compositionally biased region" description="Basic and acidic residues" evidence="8">
    <location>
        <begin position="1"/>
        <end position="13"/>
    </location>
</feature>
<feature type="region of interest" description="Disordered" evidence="8">
    <location>
        <begin position="492"/>
        <end position="555"/>
    </location>
</feature>
<evidence type="ECO:0000256" key="2">
    <source>
        <dbReference type="ARBA" id="ARBA00006661"/>
    </source>
</evidence>
<feature type="compositionally biased region" description="Basic and acidic residues" evidence="8">
    <location>
        <begin position="754"/>
        <end position="775"/>
    </location>
</feature>
<keyword evidence="5" id="KW-0234">DNA repair</keyword>
<keyword evidence="3" id="KW-0227">DNA damage</keyword>
<evidence type="ECO:0000313" key="9">
    <source>
        <dbReference type="EMBL" id="KAG6460525.1"/>
    </source>
</evidence>
<dbReference type="Proteomes" id="UP000791440">
    <property type="component" value="Unassembled WGS sequence"/>
</dbReference>